<feature type="domain" description="Methyl-accepting transducer" evidence="6">
    <location>
        <begin position="428"/>
        <end position="664"/>
    </location>
</feature>
<organism evidence="8 9">
    <name type="scientific">Desulfovibrio fairfieldensis</name>
    <dbReference type="NCBI Taxonomy" id="44742"/>
    <lineage>
        <taxon>Bacteria</taxon>
        <taxon>Pseudomonadati</taxon>
        <taxon>Thermodesulfobacteriota</taxon>
        <taxon>Desulfovibrionia</taxon>
        <taxon>Desulfovibrionales</taxon>
        <taxon>Desulfovibrionaceae</taxon>
        <taxon>Desulfovibrio</taxon>
    </lineage>
</organism>
<dbReference type="InterPro" id="IPR004089">
    <property type="entry name" value="MCPsignal_dom"/>
</dbReference>
<keyword evidence="4" id="KW-0175">Coiled coil</keyword>
<keyword evidence="5" id="KW-1133">Transmembrane helix</keyword>
<evidence type="ECO:0000259" key="7">
    <source>
        <dbReference type="PROSITE" id="PS50885"/>
    </source>
</evidence>
<dbReference type="SMART" id="SM00304">
    <property type="entry name" value="HAMP"/>
    <property type="match status" value="2"/>
</dbReference>
<evidence type="ECO:0000256" key="2">
    <source>
        <dbReference type="ARBA" id="ARBA00029447"/>
    </source>
</evidence>
<proteinExistence type="inferred from homology"/>
<dbReference type="Pfam" id="PF00672">
    <property type="entry name" value="HAMP"/>
    <property type="match status" value="1"/>
</dbReference>
<evidence type="ECO:0000256" key="5">
    <source>
        <dbReference type="SAM" id="Phobius"/>
    </source>
</evidence>
<dbReference type="SMART" id="SM00283">
    <property type="entry name" value="MA"/>
    <property type="match status" value="1"/>
</dbReference>
<dbReference type="SUPFAM" id="SSF158472">
    <property type="entry name" value="HAMP domain-like"/>
    <property type="match status" value="1"/>
</dbReference>
<feature type="coiled-coil region" evidence="4">
    <location>
        <begin position="373"/>
        <end position="407"/>
    </location>
</feature>
<comment type="similarity">
    <text evidence="2">Belongs to the methyl-accepting chemotaxis (MCP) protein family.</text>
</comment>
<dbReference type="InterPro" id="IPR013587">
    <property type="entry name" value="Nitrate/nitrite_sensing"/>
</dbReference>
<dbReference type="PROSITE" id="PS50111">
    <property type="entry name" value="CHEMOTAXIS_TRANSDUC_2"/>
    <property type="match status" value="1"/>
</dbReference>
<dbReference type="PANTHER" id="PTHR32089:SF112">
    <property type="entry name" value="LYSOZYME-LIKE PROTEIN-RELATED"/>
    <property type="match status" value="1"/>
</dbReference>
<name>A0A0X8JHM9_9BACT</name>
<dbReference type="SUPFAM" id="SSF58104">
    <property type="entry name" value="Methyl-accepting chemotaxis protein (MCP) signaling domain"/>
    <property type="match status" value="1"/>
</dbReference>
<keyword evidence="1 3" id="KW-0807">Transducer</keyword>
<dbReference type="Proteomes" id="UP000069241">
    <property type="component" value="Chromosome"/>
</dbReference>
<keyword evidence="5" id="KW-0812">Transmembrane</keyword>
<sequence>MLKNISVRAKLFVLLILPVAALIALAAGNALEKYQTMRAMDMAVNVVDLSSASSALIHELQKERGLSAGFVARRGAYAEELPGQRKQTEAARQAMAEKMAVFSAANPTAAVNAQFAPLTEKLASLKDLRSRIDDYNIAPSEAIAVYSGLILHMEDILRGVLDRYLDVGLYARAVNFLNLIYAKEFAGQERATLNVALSSRRFNKLLYRDWIEHVALQRAYLQDFLERDEALARVYAQKVPPLLEKVETFRREAYESQDEPRLSGDAKAWFAASTAYIDALYEVEAAAARDLERTADALSDATRQSLYISLGVTLAVILCTLLLARSLVGNVTRPLRRSVAFAQKVAAGELDAELQMVRKDEFGVLGRALQTMVVSIRETLAKADAAAESAQREAERAQASTTAAEEARALAERRQDGMALAAERIASAVTAMSAATQSISSQIEQSDKGAKEQSARLGEVAVAMEEMSATVHGVAQNSSAAAETAEVAGKQAQQGSASVAEVAENITRVLRHTEELKESMTRLGLRVRDIDKVLNVITDIADQTNLLALNAAIEAARAGEAGRGFAVVADEVRKLAEKTMAATREVAEVLSGIQRDAAHNIATVDQTVEGMSRTTDLTHQSDEALREIVALSDKTSEQIRSIAAASEQQAASSENISRSVTGVNRIAVENTAGMDHSAKAVRDLLEQTRLLGSLVRDLQDEEHR</sequence>
<dbReference type="KEGG" id="dfi:AXF13_01915"/>
<dbReference type="AlphaFoldDB" id="A0A0X8JHM9"/>
<evidence type="ECO:0000256" key="3">
    <source>
        <dbReference type="PROSITE-ProRule" id="PRU00284"/>
    </source>
</evidence>
<dbReference type="RefSeq" id="WP_062251443.1">
    <property type="nucleotide sequence ID" value="NZ_CP014229.1"/>
</dbReference>
<evidence type="ECO:0000259" key="6">
    <source>
        <dbReference type="PROSITE" id="PS50111"/>
    </source>
</evidence>
<evidence type="ECO:0000313" key="9">
    <source>
        <dbReference type="Proteomes" id="UP000069241"/>
    </source>
</evidence>
<evidence type="ECO:0000256" key="1">
    <source>
        <dbReference type="ARBA" id="ARBA00023224"/>
    </source>
</evidence>
<evidence type="ECO:0000256" key="4">
    <source>
        <dbReference type="SAM" id="Coils"/>
    </source>
</evidence>
<keyword evidence="9" id="KW-1185">Reference proteome</keyword>
<reference evidence="9" key="1">
    <citation type="submission" date="2016-02" db="EMBL/GenBank/DDBJ databases">
        <authorList>
            <person name="Holder M.E."/>
            <person name="Ajami N.J."/>
            <person name="Petrosino J.F."/>
        </authorList>
    </citation>
    <scope>NUCLEOTIDE SEQUENCE [LARGE SCALE GENOMIC DNA]</scope>
    <source>
        <strain evidence="9">CCUG 45958</strain>
    </source>
</reference>
<feature type="transmembrane region" description="Helical" evidence="5">
    <location>
        <begin position="306"/>
        <end position="328"/>
    </location>
</feature>
<dbReference type="GO" id="GO:0007165">
    <property type="term" value="P:signal transduction"/>
    <property type="evidence" value="ECO:0007669"/>
    <property type="project" value="UniProtKB-KW"/>
</dbReference>
<gene>
    <name evidence="8" type="ORF">AXF13_01915</name>
</gene>
<dbReference type="EMBL" id="CP014229">
    <property type="protein sequence ID" value="AMD88972.1"/>
    <property type="molecule type" value="Genomic_DNA"/>
</dbReference>
<evidence type="ECO:0000313" key="8">
    <source>
        <dbReference type="EMBL" id="AMD88972.1"/>
    </source>
</evidence>
<dbReference type="Gene3D" id="1.10.287.950">
    <property type="entry name" value="Methyl-accepting chemotaxis protein"/>
    <property type="match status" value="1"/>
</dbReference>
<keyword evidence="5" id="KW-0472">Membrane</keyword>
<dbReference type="CDD" id="cd11386">
    <property type="entry name" value="MCP_signal"/>
    <property type="match status" value="1"/>
</dbReference>
<dbReference type="Pfam" id="PF08376">
    <property type="entry name" value="NIT"/>
    <property type="match status" value="1"/>
</dbReference>
<dbReference type="PANTHER" id="PTHR32089">
    <property type="entry name" value="METHYL-ACCEPTING CHEMOTAXIS PROTEIN MCPB"/>
    <property type="match status" value="1"/>
</dbReference>
<accession>A0A0X8JHM9</accession>
<dbReference type="STRING" id="44742.AXF13_01915"/>
<dbReference type="CDD" id="cd06225">
    <property type="entry name" value="HAMP"/>
    <property type="match status" value="1"/>
</dbReference>
<dbReference type="InterPro" id="IPR003660">
    <property type="entry name" value="HAMP_dom"/>
</dbReference>
<dbReference type="PROSITE" id="PS50885">
    <property type="entry name" value="HAMP"/>
    <property type="match status" value="1"/>
</dbReference>
<protein>
    <submittedName>
        <fullName evidence="8">Chemotaxis protein</fullName>
    </submittedName>
</protein>
<feature type="domain" description="HAMP" evidence="7">
    <location>
        <begin position="329"/>
        <end position="381"/>
    </location>
</feature>
<dbReference type="Pfam" id="PF00015">
    <property type="entry name" value="MCPsignal"/>
    <property type="match status" value="1"/>
</dbReference>
<dbReference type="Gene3D" id="6.10.340.10">
    <property type="match status" value="1"/>
</dbReference>
<dbReference type="GO" id="GO:0016020">
    <property type="term" value="C:membrane"/>
    <property type="evidence" value="ECO:0007669"/>
    <property type="project" value="InterPro"/>
</dbReference>